<gene>
    <name evidence="1" type="ORF">JTE90_000423</name>
</gene>
<proteinExistence type="predicted"/>
<keyword evidence="2" id="KW-1185">Reference proteome</keyword>
<evidence type="ECO:0000313" key="2">
    <source>
        <dbReference type="Proteomes" id="UP000827092"/>
    </source>
</evidence>
<evidence type="ECO:0000313" key="1">
    <source>
        <dbReference type="EMBL" id="KAG8155825.1"/>
    </source>
</evidence>
<reference evidence="1 2" key="1">
    <citation type="journal article" date="2022" name="Nat. Ecol. Evol.">
        <title>A masculinizing supergene underlies an exaggerated male reproductive morph in a spider.</title>
        <authorList>
            <person name="Hendrickx F."/>
            <person name="De Corte Z."/>
            <person name="Sonet G."/>
            <person name="Van Belleghem S.M."/>
            <person name="Kostlbacher S."/>
            <person name="Vangestel C."/>
        </authorList>
    </citation>
    <scope>NUCLEOTIDE SEQUENCE [LARGE SCALE GENOMIC DNA]</scope>
    <source>
        <strain evidence="1">W744_W776</strain>
    </source>
</reference>
<dbReference type="AlphaFoldDB" id="A0AAV6TD27"/>
<evidence type="ECO:0008006" key="3">
    <source>
        <dbReference type="Google" id="ProtNLM"/>
    </source>
</evidence>
<dbReference type="Proteomes" id="UP000827092">
    <property type="component" value="Unassembled WGS sequence"/>
</dbReference>
<protein>
    <recommendedName>
        <fullName evidence="3">Secreted protein</fullName>
    </recommendedName>
</protein>
<dbReference type="EMBL" id="JAFNEN010006564">
    <property type="protein sequence ID" value="KAG8155825.1"/>
    <property type="molecule type" value="Genomic_DNA"/>
</dbReference>
<accession>A0AAV6TD27</accession>
<sequence>MMTPLTRITSFMGIIAITKSPAERFRVPFLYGRKAHDDSFNCTVWPRTSNVSFRPAIALLVRLNAAIPRAERRLGMILRLI</sequence>
<name>A0AAV6TD27_9ARAC</name>
<comment type="caution">
    <text evidence="1">The sequence shown here is derived from an EMBL/GenBank/DDBJ whole genome shotgun (WGS) entry which is preliminary data.</text>
</comment>
<organism evidence="1 2">
    <name type="scientific">Oedothorax gibbosus</name>
    <dbReference type="NCBI Taxonomy" id="931172"/>
    <lineage>
        <taxon>Eukaryota</taxon>
        <taxon>Metazoa</taxon>
        <taxon>Ecdysozoa</taxon>
        <taxon>Arthropoda</taxon>
        <taxon>Chelicerata</taxon>
        <taxon>Arachnida</taxon>
        <taxon>Araneae</taxon>
        <taxon>Araneomorphae</taxon>
        <taxon>Entelegynae</taxon>
        <taxon>Araneoidea</taxon>
        <taxon>Linyphiidae</taxon>
        <taxon>Erigoninae</taxon>
        <taxon>Oedothorax</taxon>
    </lineage>
</organism>